<evidence type="ECO:0000256" key="3">
    <source>
        <dbReference type="ARBA" id="ARBA00022777"/>
    </source>
</evidence>
<dbReference type="RefSeq" id="WP_053173122.1">
    <property type="nucleotide sequence ID" value="NZ_LFYT02000001.1"/>
</dbReference>
<evidence type="ECO:0000256" key="2">
    <source>
        <dbReference type="ARBA" id="ARBA00022679"/>
    </source>
</evidence>
<dbReference type="InterPro" id="IPR052028">
    <property type="entry name" value="HipA_Ser/Thr_kinase"/>
</dbReference>
<gene>
    <name evidence="6" type="ORF">H663_000760</name>
</gene>
<keyword evidence="2" id="KW-0808">Transferase</keyword>
<dbReference type="SUPFAM" id="SSF46785">
    <property type="entry name" value="Winged helix' DNA-binding domain"/>
    <property type="match status" value="1"/>
</dbReference>
<evidence type="ECO:0000256" key="1">
    <source>
        <dbReference type="ARBA" id="ARBA00010164"/>
    </source>
</evidence>
<dbReference type="GO" id="GO:0003677">
    <property type="term" value="F:DNA binding"/>
    <property type="evidence" value="ECO:0007669"/>
    <property type="project" value="InterPro"/>
</dbReference>
<evidence type="ECO:0000259" key="5">
    <source>
        <dbReference type="Pfam" id="PF09339"/>
    </source>
</evidence>
<dbReference type="Pfam" id="PF09339">
    <property type="entry name" value="HTH_IclR"/>
    <property type="match status" value="1"/>
</dbReference>
<dbReference type="InterPro" id="IPR036390">
    <property type="entry name" value="WH_DNA-bd_sf"/>
</dbReference>
<dbReference type="PANTHER" id="PTHR37419">
    <property type="entry name" value="SERINE/THREONINE-PROTEIN KINASE TOXIN HIPA"/>
    <property type="match status" value="1"/>
</dbReference>
<feature type="domain" description="HipA-like C-terminal" evidence="4">
    <location>
        <begin position="212"/>
        <end position="390"/>
    </location>
</feature>
<dbReference type="NCBIfam" id="NF007297">
    <property type="entry name" value="PRK09775.1"/>
    <property type="match status" value="1"/>
</dbReference>
<dbReference type="Gene3D" id="1.10.1070.20">
    <property type="match status" value="1"/>
</dbReference>
<dbReference type="GO" id="GO:0005829">
    <property type="term" value="C:cytosol"/>
    <property type="evidence" value="ECO:0007669"/>
    <property type="project" value="TreeGrafter"/>
</dbReference>
<comment type="similarity">
    <text evidence="1">Belongs to the HipA Ser/Thr kinase family.</text>
</comment>
<protein>
    <submittedName>
        <fullName evidence="6">Transcriptional regulator</fullName>
    </submittedName>
</protein>
<dbReference type="PANTHER" id="PTHR37419:SF8">
    <property type="entry name" value="TOXIN YJJJ"/>
    <property type="match status" value="1"/>
</dbReference>
<name>A0A2T7UIQ8_9BURK</name>
<dbReference type="STRING" id="1293045.H663_11490"/>
<proteinExistence type="inferred from homology"/>
<evidence type="ECO:0000313" key="6">
    <source>
        <dbReference type="EMBL" id="PVE44583.1"/>
    </source>
</evidence>
<dbReference type="AlphaFoldDB" id="A0A2T7UIQ8"/>
<dbReference type="GO" id="GO:0006355">
    <property type="term" value="P:regulation of DNA-templated transcription"/>
    <property type="evidence" value="ECO:0007669"/>
    <property type="project" value="InterPro"/>
</dbReference>
<dbReference type="InterPro" id="IPR036388">
    <property type="entry name" value="WH-like_DNA-bd_sf"/>
</dbReference>
<comment type="caution">
    <text evidence="6">The sequence shown here is derived from an EMBL/GenBank/DDBJ whole genome shotgun (WGS) entry which is preliminary data.</text>
</comment>
<reference evidence="6" key="1">
    <citation type="submission" date="2017-04" db="EMBL/GenBank/DDBJ databases">
        <title>Unexpected and diverse lifestyles within the genus Limnohabitans.</title>
        <authorList>
            <person name="Kasalicky V."/>
            <person name="Mehrshad M."/>
            <person name="Andrei S.-A."/>
            <person name="Salcher M."/>
            <person name="Kratochvilova H."/>
            <person name="Simek K."/>
            <person name="Ghai R."/>
        </authorList>
    </citation>
    <scope>NUCLEOTIDE SEQUENCE [LARGE SCALE GENOMIC DNA]</scope>
    <source>
        <strain evidence="6">II-D5</strain>
    </source>
</reference>
<accession>A0A2T7UIQ8</accession>
<dbReference type="Gene3D" id="1.10.10.10">
    <property type="entry name" value="Winged helix-like DNA-binding domain superfamily/Winged helix DNA-binding domain"/>
    <property type="match status" value="1"/>
</dbReference>
<sequence>MTDAENLISALRRQNGHASSPELQAQLGVSQPTVSRLLAPLLATGQVVKVGAARAQRYLLPRDVPGVGRQVLIHQVQPGGELQVFGTLYPLVGGGFWMEEADKSHGQSAFHPSLPWFLMDTRPQGFLGRAFVQAHPDLALPSHLAHWRDEHILLALVRAGEDLPGNLLVGTASLDRYLDMPLGQSATPVVNDPEQDYPRLALQALVSAAPGSSAGGEQPKFCAVTDGVPVLVKFSPTGDAPADQRWRDLLVCEALALQTLQAAGIAAAQTDIVQAAGRVFLQSRRFDRTTQGRIGMVSLEMYDAHYIGIGSQWAATAMQTGRAGAESLSAADIQTLCLLDAFGALIANTDRHHGNVSLLLHQHRWQLAPAYDMLPMFYAPVAGEVVERDWASQLPRPNAHTLSVWPHARALALQFWQSAAGDARISDEFREVARVNAGLVHGL</sequence>
<organism evidence="6 7">
    <name type="scientific">Limnohabitans planktonicus II-D5</name>
    <dbReference type="NCBI Taxonomy" id="1293045"/>
    <lineage>
        <taxon>Bacteria</taxon>
        <taxon>Pseudomonadati</taxon>
        <taxon>Pseudomonadota</taxon>
        <taxon>Betaproteobacteria</taxon>
        <taxon>Burkholderiales</taxon>
        <taxon>Comamonadaceae</taxon>
        <taxon>Limnohabitans</taxon>
    </lineage>
</organism>
<dbReference type="GO" id="GO:0004674">
    <property type="term" value="F:protein serine/threonine kinase activity"/>
    <property type="evidence" value="ECO:0007669"/>
    <property type="project" value="TreeGrafter"/>
</dbReference>
<evidence type="ECO:0000313" key="7">
    <source>
        <dbReference type="Proteomes" id="UP000037507"/>
    </source>
</evidence>
<dbReference type="EMBL" id="LFYT02000001">
    <property type="protein sequence ID" value="PVE44583.1"/>
    <property type="molecule type" value="Genomic_DNA"/>
</dbReference>
<dbReference type="Proteomes" id="UP000037507">
    <property type="component" value="Unassembled WGS sequence"/>
</dbReference>
<dbReference type="InterPro" id="IPR012893">
    <property type="entry name" value="HipA-like_C"/>
</dbReference>
<keyword evidence="7" id="KW-1185">Reference proteome</keyword>
<evidence type="ECO:0000259" key="4">
    <source>
        <dbReference type="Pfam" id="PF07804"/>
    </source>
</evidence>
<dbReference type="OrthoDB" id="8555656at2"/>
<dbReference type="Pfam" id="PF07804">
    <property type="entry name" value="HipA_C"/>
    <property type="match status" value="1"/>
</dbReference>
<dbReference type="InterPro" id="IPR005471">
    <property type="entry name" value="Tscrpt_reg_IclR_N"/>
</dbReference>
<feature type="domain" description="HTH iclR-type" evidence="5">
    <location>
        <begin position="7"/>
        <end position="49"/>
    </location>
</feature>
<keyword evidence="3" id="KW-0418">Kinase</keyword>